<organism evidence="1 2">
    <name type="scientific">Stylosanthes scabra</name>
    <dbReference type="NCBI Taxonomy" id="79078"/>
    <lineage>
        <taxon>Eukaryota</taxon>
        <taxon>Viridiplantae</taxon>
        <taxon>Streptophyta</taxon>
        <taxon>Embryophyta</taxon>
        <taxon>Tracheophyta</taxon>
        <taxon>Spermatophyta</taxon>
        <taxon>Magnoliopsida</taxon>
        <taxon>eudicotyledons</taxon>
        <taxon>Gunneridae</taxon>
        <taxon>Pentapetalae</taxon>
        <taxon>rosids</taxon>
        <taxon>fabids</taxon>
        <taxon>Fabales</taxon>
        <taxon>Fabaceae</taxon>
        <taxon>Papilionoideae</taxon>
        <taxon>50 kb inversion clade</taxon>
        <taxon>dalbergioids sensu lato</taxon>
        <taxon>Dalbergieae</taxon>
        <taxon>Pterocarpus clade</taxon>
        <taxon>Stylosanthes</taxon>
    </lineage>
</organism>
<gene>
    <name evidence="1" type="ORF">PIB30_086421</name>
</gene>
<dbReference type="EMBL" id="JASCZI010001480">
    <property type="protein sequence ID" value="MED6115050.1"/>
    <property type="molecule type" value="Genomic_DNA"/>
</dbReference>
<accession>A0ABU6QUK9</accession>
<evidence type="ECO:0000313" key="1">
    <source>
        <dbReference type="EMBL" id="MED6115050.1"/>
    </source>
</evidence>
<sequence>MRCLTCRIFLKDLSTFGSKTNKSGFAFDCSIQRVELSLARALDLARKLEIPFLALILILPDGIVRSRGTLCGRAVNKNAALTLHLRGRAMGLCDCTVPYFALLGFL</sequence>
<evidence type="ECO:0000313" key="2">
    <source>
        <dbReference type="Proteomes" id="UP001341840"/>
    </source>
</evidence>
<protein>
    <submittedName>
        <fullName evidence="1">Uncharacterized protein</fullName>
    </submittedName>
</protein>
<dbReference type="Proteomes" id="UP001341840">
    <property type="component" value="Unassembled WGS sequence"/>
</dbReference>
<proteinExistence type="predicted"/>
<feature type="non-terminal residue" evidence="1">
    <location>
        <position position="106"/>
    </location>
</feature>
<name>A0ABU6QUK9_9FABA</name>
<keyword evidence="2" id="KW-1185">Reference proteome</keyword>
<comment type="caution">
    <text evidence="1">The sequence shown here is derived from an EMBL/GenBank/DDBJ whole genome shotgun (WGS) entry which is preliminary data.</text>
</comment>
<reference evidence="1 2" key="1">
    <citation type="journal article" date="2023" name="Plants (Basel)">
        <title>Bridging the Gap: Combining Genomics and Transcriptomics Approaches to Understand Stylosanthes scabra, an Orphan Legume from the Brazilian Caatinga.</title>
        <authorList>
            <person name="Ferreira-Neto J.R.C."/>
            <person name="da Silva M.D."/>
            <person name="Binneck E."/>
            <person name="de Melo N.F."/>
            <person name="da Silva R.H."/>
            <person name="de Melo A.L.T.M."/>
            <person name="Pandolfi V."/>
            <person name="Bustamante F.O."/>
            <person name="Brasileiro-Vidal A.C."/>
            <person name="Benko-Iseppon A.M."/>
        </authorList>
    </citation>
    <scope>NUCLEOTIDE SEQUENCE [LARGE SCALE GENOMIC DNA]</scope>
    <source>
        <tissue evidence="1">Leaves</tissue>
    </source>
</reference>